<dbReference type="RefSeq" id="WP_071937372.1">
    <property type="nucleotide sequence ID" value="NZ_CP013197.1"/>
</dbReference>
<name>A0AAJ4EJD8_SPICI</name>
<proteinExistence type="predicted"/>
<dbReference type="Proteomes" id="UP000464735">
    <property type="component" value="Chromosome"/>
</dbReference>
<accession>A0AAJ4EJD8</accession>
<evidence type="ECO:0000313" key="1">
    <source>
        <dbReference type="EMBL" id="QIA68918.1"/>
    </source>
</evidence>
<reference evidence="1 2" key="1">
    <citation type="submission" date="2019-11" db="EMBL/GenBank/DDBJ databases">
        <title>Whole genome sequencing and comparative genomics analyses of five strains of Spiroplasma citri.</title>
        <authorList>
            <person name="Yokomi R."/>
            <person name="Chen J."/>
            <person name="Rattner R."/>
            <person name="Vidalakis G."/>
        </authorList>
    </citation>
    <scope>NUCLEOTIDE SEQUENCE [LARGE SCALE GENOMIC DNA]</scope>
    <source>
        <strain evidence="1 2">BR12</strain>
    </source>
</reference>
<evidence type="ECO:0000313" key="2">
    <source>
        <dbReference type="Proteomes" id="UP000464735"/>
    </source>
</evidence>
<dbReference type="EMBL" id="CP046368">
    <property type="protein sequence ID" value="QIA68918.1"/>
    <property type="molecule type" value="Genomic_DNA"/>
</dbReference>
<sequence length="60" mass="6916">MKLKIRFTKTSLVNLSAKILRSTRWFWGNKDYIVLDVSNPNVLGIRNKSDSPVKITIKPN</sequence>
<protein>
    <submittedName>
        <fullName evidence="1">Uncharacterized protein</fullName>
    </submittedName>
</protein>
<organism evidence="1 2">
    <name type="scientific">Spiroplasma citri</name>
    <dbReference type="NCBI Taxonomy" id="2133"/>
    <lineage>
        <taxon>Bacteria</taxon>
        <taxon>Bacillati</taxon>
        <taxon>Mycoplasmatota</taxon>
        <taxon>Mollicutes</taxon>
        <taxon>Entomoplasmatales</taxon>
        <taxon>Spiroplasmataceae</taxon>
        <taxon>Spiroplasma</taxon>
    </lineage>
</organism>
<dbReference type="KEGG" id="sck:SCITRI_00921"/>
<gene>
    <name evidence="1" type="ORF">GL298_04995</name>
</gene>
<dbReference type="GeneID" id="54238812"/>
<dbReference type="AlphaFoldDB" id="A0AAJ4EJD8"/>